<keyword evidence="3" id="KW-1185">Reference proteome</keyword>
<proteinExistence type="predicted"/>
<name>A0A4Z2GEN5_9TELE</name>
<protein>
    <submittedName>
        <fullName evidence="2">Uncharacterized protein</fullName>
    </submittedName>
</protein>
<gene>
    <name evidence="2" type="ORF">EYF80_038451</name>
</gene>
<reference evidence="2 3" key="1">
    <citation type="submission" date="2019-03" db="EMBL/GenBank/DDBJ databases">
        <title>First draft genome of Liparis tanakae, snailfish: a comprehensive survey of snailfish specific genes.</title>
        <authorList>
            <person name="Kim W."/>
            <person name="Song I."/>
            <person name="Jeong J.-H."/>
            <person name="Kim D."/>
            <person name="Kim S."/>
            <person name="Ryu S."/>
            <person name="Song J.Y."/>
            <person name="Lee S.K."/>
        </authorList>
    </citation>
    <scope>NUCLEOTIDE SEQUENCE [LARGE SCALE GENOMIC DNA]</scope>
    <source>
        <tissue evidence="2">Muscle</tissue>
    </source>
</reference>
<feature type="region of interest" description="Disordered" evidence="1">
    <location>
        <begin position="50"/>
        <end position="78"/>
    </location>
</feature>
<dbReference type="AlphaFoldDB" id="A0A4Z2GEN5"/>
<dbReference type="EMBL" id="SRLO01000585">
    <property type="protein sequence ID" value="TNN51353.1"/>
    <property type="molecule type" value="Genomic_DNA"/>
</dbReference>
<dbReference type="Proteomes" id="UP000314294">
    <property type="component" value="Unassembled WGS sequence"/>
</dbReference>
<evidence type="ECO:0000256" key="1">
    <source>
        <dbReference type="SAM" id="MobiDB-lite"/>
    </source>
</evidence>
<accession>A0A4Z2GEN5</accession>
<feature type="compositionally biased region" description="Basic and acidic residues" evidence="1">
    <location>
        <begin position="55"/>
        <end position="69"/>
    </location>
</feature>
<comment type="caution">
    <text evidence="2">The sequence shown here is derived from an EMBL/GenBank/DDBJ whole genome shotgun (WGS) entry which is preliminary data.</text>
</comment>
<evidence type="ECO:0000313" key="3">
    <source>
        <dbReference type="Proteomes" id="UP000314294"/>
    </source>
</evidence>
<evidence type="ECO:0000313" key="2">
    <source>
        <dbReference type="EMBL" id="TNN51353.1"/>
    </source>
</evidence>
<sequence length="100" mass="11545">MEDGWRLDGGCMEAGWRLDGGWMEGVDDVPPPWLRCITWCQEGCTIPDCGTTTTKRPEPTELRMRDRDPPPTPPHTPTILRRCVRKHRTPVRCPVRHTIR</sequence>
<organism evidence="2 3">
    <name type="scientific">Liparis tanakae</name>
    <name type="common">Tanaka's snailfish</name>
    <dbReference type="NCBI Taxonomy" id="230148"/>
    <lineage>
        <taxon>Eukaryota</taxon>
        <taxon>Metazoa</taxon>
        <taxon>Chordata</taxon>
        <taxon>Craniata</taxon>
        <taxon>Vertebrata</taxon>
        <taxon>Euteleostomi</taxon>
        <taxon>Actinopterygii</taxon>
        <taxon>Neopterygii</taxon>
        <taxon>Teleostei</taxon>
        <taxon>Neoteleostei</taxon>
        <taxon>Acanthomorphata</taxon>
        <taxon>Eupercaria</taxon>
        <taxon>Perciformes</taxon>
        <taxon>Cottioidei</taxon>
        <taxon>Cottales</taxon>
        <taxon>Liparidae</taxon>
        <taxon>Liparis</taxon>
    </lineage>
</organism>